<evidence type="ECO:0000313" key="2">
    <source>
        <dbReference type="EMBL" id="GGP21630.1"/>
    </source>
</evidence>
<dbReference type="OrthoDB" id="28434at2157"/>
<dbReference type="RefSeq" id="WP_188596717.1">
    <property type="nucleotide sequence ID" value="NZ_BMNL01000003.1"/>
</dbReference>
<dbReference type="EMBL" id="BMNL01000003">
    <property type="protein sequence ID" value="GGP21630.1"/>
    <property type="molecule type" value="Genomic_DNA"/>
</dbReference>
<keyword evidence="2" id="KW-0548">Nucleotidyltransferase</keyword>
<name>A0A830GUM5_9CREN</name>
<dbReference type="InterPro" id="IPR029044">
    <property type="entry name" value="Nucleotide-diphossugar_trans"/>
</dbReference>
<organism evidence="2 3">
    <name type="scientific">Thermocladium modestius</name>
    <dbReference type="NCBI Taxonomy" id="62609"/>
    <lineage>
        <taxon>Archaea</taxon>
        <taxon>Thermoproteota</taxon>
        <taxon>Thermoprotei</taxon>
        <taxon>Thermoproteales</taxon>
        <taxon>Thermoproteaceae</taxon>
        <taxon>Thermocladium</taxon>
    </lineage>
</organism>
<dbReference type="AlphaFoldDB" id="A0A830GUM5"/>
<comment type="caution">
    <text evidence="2">The sequence shown here is derived from an EMBL/GenBank/DDBJ whole genome shotgun (WGS) entry which is preliminary data.</text>
</comment>
<evidence type="ECO:0000313" key="3">
    <source>
        <dbReference type="Proteomes" id="UP000610960"/>
    </source>
</evidence>
<reference evidence="2" key="2">
    <citation type="submission" date="2020-09" db="EMBL/GenBank/DDBJ databases">
        <authorList>
            <person name="Sun Q."/>
            <person name="Ohkuma M."/>
        </authorList>
    </citation>
    <scope>NUCLEOTIDE SEQUENCE</scope>
    <source>
        <strain evidence="2">JCM 10088</strain>
    </source>
</reference>
<dbReference type="PANTHER" id="PTHR43777:SF1">
    <property type="entry name" value="MOLYBDENUM COFACTOR CYTIDYLYLTRANSFERASE"/>
    <property type="match status" value="1"/>
</dbReference>
<dbReference type="SUPFAM" id="SSF53448">
    <property type="entry name" value="Nucleotide-diphospho-sugar transferases"/>
    <property type="match status" value="1"/>
</dbReference>
<reference evidence="2" key="1">
    <citation type="journal article" date="2014" name="Int. J. Syst. Evol. Microbiol.">
        <title>Complete genome sequence of Corynebacterium casei LMG S-19264T (=DSM 44701T), isolated from a smear-ripened cheese.</title>
        <authorList>
            <consortium name="US DOE Joint Genome Institute (JGI-PGF)"/>
            <person name="Walter F."/>
            <person name="Albersmeier A."/>
            <person name="Kalinowski J."/>
            <person name="Ruckert C."/>
        </authorList>
    </citation>
    <scope>NUCLEOTIDE SEQUENCE</scope>
    <source>
        <strain evidence="2">JCM 10088</strain>
    </source>
</reference>
<protein>
    <submittedName>
        <fullName evidence="2">Cytidylyltransferase</fullName>
    </submittedName>
</protein>
<dbReference type="Pfam" id="PF12804">
    <property type="entry name" value="NTP_transf_3"/>
    <property type="match status" value="1"/>
</dbReference>
<keyword evidence="2" id="KW-0808">Transferase</keyword>
<gene>
    <name evidence="2" type="ORF">GCM10007981_14220</name>
</gene>
<sequence length="188" mass="20294">MLAAGLSTRFPGKLFKEVGGRPVLLRVIDAFQAAAIDKTVVVANPINASLLHMDVEIIINDKPEWGMIHSIKVGLSRLIDADAVVVSPGDHPFITSSDIDLLVANHGEGKDLVVLTHGGRIGHPILIGRDLFPEVMLLNNETEGLKSLLKTHQLIKVESPNPGILVDIDTAADLELANSMLKANTQWH</sequence>
<accession>A0A830GUM5</accession>
<keyword evidence="3" id="KW-1185">Reference proteome</keyword>
<proteinExistence type="predicted"/>
<feature type="domain" description="MobA-like NTP transferase" evidence="1">
    <location>
        <begin position="2"/>
        <end position="152"/>
    </location>
</feature>
<dbReference type="Gene3D" id="3.90.550.10">
    <property type="entry name" value="Spore Coat Polysaccharide Biosynthesis Protein SpsA, Chain A"/>
    <property type="match status" value="1"/>
</dbReference>
<evidence type="ECO:0000259" key="1">
    <source>
        <dbReference type="Pfam" id="PF12804"/>
    </source>
</evidence>
<dbReference type="GO" id="GO:0016779">
    <property type="term" value="F:nucleotidyltransferase activity"/>
    <property type="evidence" value="ECO:0007669"/>
    <property type="project" value="UniProtKB-KW"/>
</dbReference>
<dbReference type="Proteomes" id="UP000610960">
    <property type="component" value="Unassembled WGS sequence"/>
</dbReference>
<dbReference type="InterPro" id="IPR025877">
    <property type="entry name" value="MobA-like_NTP_Trfase"/>
</dbReference>
<dbReference type="PANTHER" id="PTHR43777">
    <property type="entry name" value="MOLYBDENUM COFACTOR CYTIDYLYLTRANSFERASE"/>
    <property type="match status" value="1"/>
</dbReference>
<dbReference type="CDD" id="cd04182">
    <property type="entry name" value="GT_2_like_f"/>
    <property type="match status" value="1"/>
</dbReference>